<dbReference type="Pfam" id="PF00498">
    <property type="entry name" value="FHA"/>
    <property type="match status" value="1"/>
</dbReference>
<dbReference type="EMBL" id="BARW01021015">
    <property type="protein sequence ID" value="GAI98413.1"/>
    <property type="molecule type" value="Genomic_DNA"/>
</dbReference>
<evidence type="ECO:0000313" key="3">
    <source>
        <dbReference type="EMBL" id="GAI98413.1"/>
    </source>
</evidence>
<dbReference type="Gene3D" id="2.60.200.20">
    <property type="match status" value="1"/>
</dbReference>
<keyword evidence="1" id="KW-0472">Membrane</keyword>
<dbReference type="SMART" id="SM00240">
    <property type="entry name" value="FHA"/>
    <property type="match status" value="1"/>
</dbReference>
<dbReference type="PROSITE" id="PS50006">
    <property type="entry name" value="FHA_DOMAIN"/>
    <property type="match status" value="1"/>
</dbReference>
<dbReference type="AlphaFoldDB" id="X1SZN7"/>
<keyword evidence="1" id="KW-0812">Transmembrane</keyword>
<protein>
    <recommendedName>
        <fullName evidence="2">FHA domain-containing protein</fullName>
    </recommendedName>
</protein>
<dbReference type="InterPro" id="IPR008984">
    <property type="entry name" value="SMAD_FHA_dom_sf"/>
</dbReference>
<proteinExistence type="predicted"/>
<evidence type="ECO:0000256" key="1">
    <source>
        <dbReference type="SAM" id="Phobius"/>
    </source>
</evidence>
<dbReference type="SUPFAM" id="SSF49879">
    <property type="entry name" value="SMAD/FHA domain"/>
    <property type="match status" value="1"/>
</dbReference>
<evidence type="ECO:0000259" key="2">
    <source>
        <dbReference type="PROSITE" id="PS50006"/>
    </source>
</evidence>
<comment type="caution">
    <text evidence="3">The sequence shown here is derived from an EMBL/GenBank/DDBJ whole genome shotgun (WGS) entry which is preliminary data.</text>
</comment>
<sequence>MSNYRLKGASGPVINQAFKLGVKTLIGRADDCDLRLDVEGMAPRHAEIQENDDGSLVLVNLDPAAETLLNGESVQTANLASGDEIRIANCRWVLQAPGLRPEKVLTKEAVRARRSYIPWLIVGGLLAAATIAWYRGLLPF</sequence>
<name>X1SZN7_9ZZZZ</name>
<keyword evidence="1" id="KW-1133">Transmembrane helix</keyword>
<accession>X1SZN7</accession>
<organism evidence="3">
    <name type="scientific">marine sediment metagenome</name>
    <dbReference type="NCBI Taxonomy" id="412755"/>
    <lineage>
        <taxon>unclassified sequences</taxon>
        <taxon>metagenomes</taxon>
        <taxon>ecological metagenomes</taxon>
    </lineage>
</organism>
<dbReference type="InterPro" id="IPR000253">
    <property type="entry name" value="FHA_dom"/>
</dbReference>
<gene>
    <name evidence="3" type="ORF">S12H4_35393</name>
</gene>
<feature type="transmembrane region" description="Helical" evidence="1">
    <location>
        <begin position="116"/>
        <end position="134"/>
    </location>
</feature>
<reference evidence="3" key="1">
    <citation type="journal article" date="2014" name="Front. Microbiol.">
        <title>High frequency of phylogenetically diverse reductive dehalogenase-homologous genes in deep subseafloor sedimentary metagenomes.</title>
        <authorList>
            <person name="Kawai M."/>
            <person name="Futagami T."/>
            <person name="Toyoda A."/>
            <person name="Takaki Y."/>
            <person name="Nishi S."/>
            <person name="Hori S."/>
            <person name="Arai W."/>
            <person name="Tsubouchi T."/>
            <person name="Morono Y."/>
            <person name="Uchiyama I."/>
            <person name="Ito T."/>
            <person name="Fujiyama A."/>
            <person name="Inagaki F."/>
            <person name="Takami H."/>
        </authorList>
    </citation>
    <scope>NUCLEOTIDE SEQUENCE</scope>
    <source>
        <strain evidence="3">Expedition CK06-06</strain>
    </source>
</reference>
<feature type="domain" description="FHA" evidence="2">
    <location>
        <begin position="24"/>
        <end position="74"/>
    </location>
</feature>